<keyword evidence="6" id="KW-1185">Reference proteome</keyword>
<dbReference type="RefSeq" id="XP_060458872.1">
    <property type="nucleotide sequence ID" value="XM_060602483.1"/>
</dbReference>
<accession>A0AA48L812</accession>
<evidence type="ECO:0000259" key="4">
    <source>
        <dbReference type="SMART" id="SM00906"/>
    </source>
</evidence>
<evidence type="ECO:0000256" key="1">
    <source>
        <dbReference type="ARBA" id="ARBA00004123"/>
    </source>
</evidence>
<dbReference type="GO" id="GO:0005634">
    <property type="term" value="C:nucleus"/>
    <property type="evidence" value="ECO:0007669"/>
    <property type="project" value="UniProtKB-SubCell"/>
</dbReference>
<proteinExistence type="predicted"/>
<dbReference type="InterPro" id="IPR007219">
    <property type="entry name" value="XnlR_reg_dom"/>
</dbReference>
<evidence type="ECO:0000256" key="3">
    <source>
        <dbReference type="SAM" id="MobiDB-lite"/>
    </source>
</evidence>
<dbReference type="GO" id="GO:0008270">
    <property type="term" value="F:zinc ion binding"/>
    <property type="evidence" value="ECO:0007669"/>
    <property type="project" value="InterPro"/>
</dbReference>
<sequence length="822" mass="90862">MSSPPTEPPRKRKKRAHFSCAECRRLKLKCDRQGRSLIKLKLNQFLAQTVLAAAVSTSVPTAHGRTEESLELRSRLDALEQILVNNGLDVPEGKKRKGSKRARSPSITSPSASGSASPLPVEEPQPDTDTAPLIRPIPVTLAETPHFTFPPAPEVQAVRFDFSDVGPHPASTPSAGGAVSRPVATFLSPSAQAPDTSSEDQSFGTLVISQSGRSKYLGPTAASEWLKDQEVIETPPASRPPSPVAEPVHSQFPFSGAIDVSTQYLLSKLPSLEEACVLVDVYYRYFSWAWNVSTRETFQPIFDSIFRLPPPGRGEQDEWLQGLALVYITLAMGALHNLELPPNDPLAEEFFSLAKSALAKGQFMIHNTLAAVQTLHIMAHFCLEMEKGRNGDNAWPLWGLAMRLIQAMGLHRDGQRWHLPPDILEERRRVFWECHTADIFQANCFSRPNSINADYIDTMLPRDVPVGGGKGYMTLKHELSQLSSFVLDHAMKVQAPPYSTVMALHDKLTTFETDVPFHFRCRAALLALPSRYPDAERAIADSPEESKRDLHRTFQQFTLYLNISEAIIFLHRPYFARALHDEVPDPTLSVFGQSYLTVVERCNLIIQIVARINALHPNVTARHWFFWYHAFNSAVCVGTLILTNPANPLAGFALSQIDAAIALYTAVVQGRTSRRMIHNLQWLLKLRQRASDRIARALANAGTKDGLTEAEDLSDSDDVELLGWRTRLIQRATHGATPIQTATTIALPSPRTSTSPNAAVQATVANALAAHFEPTQTSPHTDASTEALMAQFWDPMLLQDMPDLMGSSSFTMGWDWDSGGAV</sequence>
<dbReference type="Pfam" id="PF04082">
    <property type="entry name" value="Fungal_trans"/>
    <property type="match status" value="1"/>
</dbReference>
<evidence type="ECO:0000313" key="6">
    <source>
        <dbReference type="Proteomes" id="UP001233271"/>
    </source>
</evidence>
<protein>
    <recommendedName>
        <fullName evidence="4">Xylanolytic transcriptional activator regulatory domain-containing protein</fullName>
    </recommendedName>
</protein>
<name>A0AA48L812_9TREE</name>
<keyword evidence="2" id="KW-0539">Nucleus</keyword>
<dbReference type="GeneID" id="85497477"/>
<reference evidence="5" key="1">
    <citation type="journal article" date="2023" name="BMC Genomics">
        <title>Chromosome-level genome assemblies of Cutaneotrichosporon spp. (Trichosporonales, Basidiomycota) reveal imbalanced evolution between nucleotide sequences and chromosome synteny.</title>
        <authorList>
            <person name="Kobayashi Y."/>
            <person name="Kayamori A."/>
            <person name="Aoki K."/>
            <person name="Shiwa Y."/>
            <person name="Matsutani M."/>
            <person name="Fujita N."/>
            <person name="Sugita T."/>
            <person name="Iwasaki W."/>
            <person name="Tanaka N."/>
            <person name="Takashima M."/>
        </authorList>
    </citation>
    <scope>NUCLEOTIDE SEQUENCE</scope>
    <source>
        <strain evidence="5">HIS019</strain>
    </source>
</reference>
<dbReference type="Proteomes" id="UP001233271">
    <property type="component" value="Chromosome 6"/>
</dbReference>
<feature type="compositionally biased region" description="Basic residues" evidence="3">
    <location>
        <begin position="94"/>
        <end position="103"/>
    </location>
</feature>
<feature type="compositionally biased region" description="Low complexity" evidence="3">
    <location>
        <begin position="104"/>
        <end position="118"/>
    </location>
</feature>
<dbReference type="EMBL" id="AP028217">
    <property type="protein sequence ID" value="BEI93607.1"/>
    <property type="molecule type" value="Genomic_DNA"/>
</dbReference>
<dbReference type="KEGG" id="ccac:CcaHIS019_0600660"/>
<dbReference type="AlphaFoldDB" id="A0AA48L812"/>
<dbReference type="GO" id="GO:0006351">
    <property type="term" value="P:DNA-templated transcription"/>
    <property type="evidence" value="ECO:0007669"/>
    <property type="project" value="InterPro"/>
</dbReference>
<dbReference type="GO" id="GO:0000981">
    <property type="term" value="F:DNA-binding transcription factor activity, RNA polymerase II-specific"/>
    <property type="evidence" value="ECO:0007669"/>
    <property type="project" value="InterPro"/>
</dbReference>
<dbReference type="InterPro" id="IPR001138">
    <property type="entry name" value="Zn2Cys6_DnaBD"/>
</dbReference>
<dbReference type="PANTHER" id="PTHR31001">
    <property type="entry name" value="UNCHARACTERIZED TRANSCRIPTIONAL REGULATORY PROTEIN"/>
    <property type="match status" value="1"/>
</dbReference>
<dbReference type="SMART" id="SM00906">
    <property type="entry name" value="Fungal_trans"/>
    <property type="match status" value="1"/>
</dbReference>
<gene>
    <name evidence="5" type="ORF">CcaverHIS019_0600660</name>
</gene>
<feature type="domain" description="Xylanolytic transcriptional activator regulatory" evidence="4">
    <location>
        <begin position="394"/>
        <end position="467"/>
    </location>
</feature>
<feature type="region of interest" description="Disordered" evidence="3">
    <location>
        <begin position="89"/>
        <end position="131"/>
    </location>
</feature>
<comment type="subcellular location">
    <subcellularLocation>
        <location evidence="1">Nucleus</location>
    </subcellularLocation>
</comment>
<dbReference type="InterPro" id="IPR050613">
    <property type="entry name" value="Sec_Metabolite_Reg"/>
</dbReference>
<dbReference type="GO" id="GO:0003677">
    <property type="term" value="F:DNA binding"/>
    <property type="evidence" value="ECO:0007669"/>
    <property type="project" value="InterPro"/>
</dbReference>
<dbReference type="CDD" id="cd00067">
    <property type="entry name" value="GAL4"/>
    <property type="match status" value="1"/>
</dbReference>
<evidence type="ECO:0000256" key="2">
    <source>
        <dbReference type="ARBA" id="ARBA00023242"/>
    </source>
</evidence>
<organism evidence="5 6">
    <name type="scientific">Cutaneotrichosporon cavernicola</name>
    <dbReference type="NCBI Taxonomy" id="279322"/>
    <lineage>
        <taxon>Eukaryota</taxon>
        <taxon>Fungi</taxon>
        <taxon>Dikarya</taxon>
        <taxon>Basidiomycota</taxon>
        <taxon>Agaricomycotina</taxon>
        <taxon>Tremellomycetes</taxon>
        <taxon>Trichosporonales</taxon>
        <taxon>Trichosporonaceae</taxon>
        <taxon>Cutaneotrichosporon</taxon>
    </lineage>
</organism>
<dbReference type="PANTHER" id="PTHR31001:SF56">
    <property type="entry name" value="ZN(2)-C6 FUNGAL-TYPE DOMAIN-CONTAINING PROTEIN"/>
    <property type="match status" value="1"/>
</dbReference>
<dbReference type="CDD" id="cd12148">
    <property type="entry name" value="fungal_TF_MHR"/>
    <property type="match status" value="1"/>
</dbReference>
<evidence type="ECO:0000313" key="5">
    <source>
        <dbReference type="EMBL" id="BEI93607.1"/>
    </source>
</evidence>